<protein>
    <submittedName>
        <fullName evidence="8">8-oxo-dGTP pyrophosphatase MutT, NUDIX family</fullName>
    </submittedName>
</protein>
<evidence type="ECO:0000256" key="6">
    <source>
        <dbReference type="ARBA" id="ARBA00023211"/>
    </source>
</evidence>
<evidence type="ECO:0000313" key="9">
    <source>
        <dbReference type="Proteomes" id="UP000198756"/>
    </source>
</evidence>
<evidence type="ECO:0000256" key="4">
    <source>
        <dbReference type="ARBA" id="ARBA00022801"/>
    </source>
</evidence>
<accession>A0A1G5XC06</accession>
<evidence type="ECO:0000256" key="3">
    <source>
        <dbReference type="ARBA" id="ARBA00022723"/>
    </source>
</evidence>
<dbReference type="STRING" id="279824.SAMN03080617_01683"/>
<keyword evidence="9" id="KW-1185">Reference proteome</keyword>
<keyword evidence="6" id="KW-0464">Manganese</keyword>
<keyword evidence="5" id="KW-0460">Magnesium</keyword>
<proteinExistence type="predicted"/>
<dbReference type="Pfam" id="PF00293">
    <property type="entry name" value="NUDIX"/>
    <property type="match status" value="1"/>
</dbReference>
<organism evidence="8 9">
    <name type="scientific">Algoriphagus alkaliphilus</name>
    <dbReference type="NCBI Taxonomy" id="279824"/>
    <lineage>
        <taxon>Bacteria</taxon>
        <taxon>Pseudomonadati</taxon>
        <taxon>Bacteroidota</taxon>
        <taxon>Cytophagia</taxon>
        <taxon>Cytophagales</taxon>
        <taxon>Cyclobacteriaceae</taxon>
        <taxon>Algoriphagus</taxon>
    </lineage>
</organism>
<dbReference type="InterPro" id="IPR045121">
    <property type="entry name" value="CoAse"/>
</dbReference>
<sequence length="212" mass="23912">MNFEKFILQLESALKAPLPGKQAQIKMSPVPIDMRRFEIDLSKNHRKSGVLILFYPESESAFFPLIKRPEYAGFHSGQVAFPGGKMEISDANIIETALREAEEEVGIDRSQVQVMGLLSELFIPTSNFLVTPVIGFLEKRPDLVPEEKEVSRIIQAELSQLLRPEIRKQKILDLGQNLKLDTPYFEIDGEVVWGATAMILSELIHLLHSAGR</sequence>
<evidence type="ECO:0000256" key="2">
    <source>
        <dbReference type="ARBA" id="ARBA00001946"/>
    </source>
</evidence>
<dbReference type="PANTHER" id="PTHR12992">
    <property type="entry name" value="NUDIX HYDROLASE"/>
    <property type="match status" value="1"/>
</dbReference>
<keyword evidence="4" id="KW-0378">Hydrolase</keyword>
<dbReference type="OrthoDB" id="9802805at2"/>
<reference evidence="9" key="1">
    <citation type="submission" date="2016-10" db="EMBL/GenBank/DDBJ databases">
        <authorList>
            <person name="Varghese N."/>
            <person name="Submissions S."/>
        </authorList>
    </citation>
    <scope>NUCLEOTIDE SEQUENCE [LARGE SCALE GENOMIC DNA]</scope>
    <source>
        <strain evidence="9">DSM 22703</strain>
    </source>
</reference>
<gene>
    <name evidence="8" type="ORF">SAMN03080617_01683</name>
</gene>
<dbReference type="GO" id="GO:0010945">
    <property type="term" value="F:coenzyme A diphosphatase activity"/>
    <property type="evidence" value="ECO:0007669"/>
    <property type="project" value="InterPro"/>
</dbReference>
<dbReference type="GO" id="GO:0046872">
    <property type="term" value="F:metal ion binding"/>
    <property type="evidence" value="ECO:0007669"/>
    <property type="project" value="UniProtKB-KW"/>
</dbReference>
<dbReference type="RefSeq" id="WP_092729499.1">
    <property type="nucleotide sequence ID" value="NZ_FMXE01000009.1"/>
</dbReference>
<name>A0A1G5XC06_9BACT</name>
<dbReference type="AlphaFoldDB" id="A0A1G5XC06"/>
<dbReference type="PROSITE" id="PS51462">
    <property type="entry name" value="NUDIX"/>
    <property type="match status" value="1"/>
</dbReference>
<comment type="cofactor">
    <cofactor evidence="1">
        <name>Mn(2+)</name>
        <dbReference type="ChEBI" id="CHEBI:29035"/>
    </cofactor>
</comment>
<dbReference type="EMBL" id="FMXE01000009">
    <property type="protein sequence ID" value="SDA67750.1"/>
    <property type="molecule type" value="Genomic_DNA"/>
</dbReference>
<dbReference type="Gene3D" id="3.90.79.10">
    <property type="entry name" value="Nucleoside Triphosphate Pyrophosphohydrolase"/>
    <property type="match status" value="1"/>
</dbReference>
<dbReference type="InterPro" id="IPR015797">
    <property type="entry name" value="NUDIX_hydrolase-like_dom_sf"/>
</dbReference>
<evidence type="ECO:0000256" key="5">
    <source>
        <dbReference type="ARBA" id="ARBA00022842"/>
    </source>
</evidence>
<evidence type="ECO:0000256" key="1">
    <source>
        <dbReference type="ARBA" id="ARBA00001936"/>
    </source>
</evidence>
<dbReference type="SUPFAM" id="SSF55811">
    <property type="entry name" value="Nudix"/>
    <property type="match status" value="1"/>
</dbReference>
<dbReference type="PANTHER" id="PTHR12992:SF11">
    <property type="entry name" value="MITOCHONDRIAL COENZYME A DIPHOSPHATASE NUDT8"/>
    <property type="match status" value="1"/>
</dbReference>
<feature type="domain" description="Nudix hydrolase" evidence="7">
    <location>
        <begin position="43"/>
        <end position="179"/>
    </location>
</feature>
<evidence type="ECO:0000259" key="7">
    <source>
        <dbReference type="PROSITE" id="PS51462"/>
    </source>
</evidence>
<dbReference type="CDD" id="cd03426">
    <property type="entry name" value="NUDIX_CoAse_Nudt7"/>
    <property type="match status" value="1"/>
</dbReference>
<comment type="cofactor">
    <cofactor evidence="2">
        <name>Mg(2+)</name>
        <dbReference type="ChEBI" id="CHEBI:18420"/>
    </cofactor>
</comment>
<evidence type="ECO:0000313" key="8">
    <source>
        <dbReference type="EMBL" id="SDA67750.1"/>
    </source>
</evidence>
<keyword evidence="3" id="KW-0479">Metal-binding</keyword>
<dbReference type="InterPro" id="IPR000086">
    <property type="entry name" value="NUDIX_hydrolase_dom"/>
</dbReference>
<dbReference type="Proteomes" id="UP000198756">
    <property type="component" value="Unassembled WGS sequence"/>
</dbReference>